<reference evidence="1 2" key="1">
    <citation type="journal article" date="2023" name="ACS Omega">
        <title>Identification of the Neoaspergillic Acid Biosynthesis Gene Cluster by Establishing an In Vitro CRISPR-Ribonucleoprotein Genetic System in Aspergillus melleus.</title>
        <authorList>
            <person name="Yuan B."/>
            <person name="Grau M.F."/>
            <person name="Murata R.M."/>
            <person name="Torok T."/>
            <person name="Venkateswaran K."/>
            <person name="Stajich J.E."/>
            <person name="Wang C.C.C."/>
        </authorList>
    </citation>
    <scope>NUCLEOTIDE SEQUENCE [LARGE SCALE GENOMIC DNA]</scope>
    <source>
        <strain evidence="1 2">IMV 1140</strain>
    </source>
</reference>
<evidence type="ECO:0000313" key="2">
    <source>
        <dbReference type="Proteomes" id="UP001177260"/>
    </source>
</evidence>
<name>A0ACC3B8V4_9EURO</name>
<gene>
    <name evidence="1" type="primary">OSH3</name>
    <name evidence="1" type="ORF">N8T08_002738</name>
</gene>
<evidence type="ECO:0000313" key="1">
    <source>
        <dbReference type="EMBL" id="KAK1146665.1"/>
    </source>
</evidence>
<comment type="caution">
    <text evidence="1">The sequence shown here is derived from an EMBL/GenBank/DDBJ whole genome shotgun (WGS) entry which is preliminary data.</text>
</comment>
<keyword evidence="2" id="KW-1185">Reference proteome</keyword>
<protein>
    <submittedName>
        <fullName evidence="1">Oxysterol-binding protein 3</fullName>
    </submittedName>
</protein>
<sequence>MASMEELEIHSKSYFVRWVNVKPGHTISWSIQPHKKSLNFGIFKHPGHSAVLGSNGDSHSTDSTENLPSTASSRSNASGSILDRLAGFGLKQIRWLGKCEAEKIVKGTYDVPANEGGNYALVFDNTFSKQISKTVTLVLLTYPTALPPQSIPVPHAASQPSQTTEAPEAGATSRRRGNSTAKSLPQTIDCDSGLIHTGILQKRRRKRHQGWARRFFSLDFKTSTLSYYHDRNSSALRGSIPLSLAAVACSENTREISIDSGTEIWHLRASNDEEFTSWKRALEKASSSKTPAEEVIPPSPLLRVPSQRFGPPVSDVREWGRIEGLVSKVSGSRDLIRRLARDTDPKYLSSTSALERPRGRSPSPPPREPNGGDSESREKRPFWKRKTSSAAQQGGYKRPPTAVAASSSSQLAVPAPGGGGDAASLSGDRKPSSISSHPDQIEEIHEHLLTVLRDLDHAVSEFSTLIAEGKQRQQRQHQPSLPIQSRRSFESDVSQEFFDADDGGDASPLLTIQDSDDEGADGATHADAATSKPGEDVVIDDAPSDSEDEESDVPAPNSDRFSSLFPVRPKSLTPLPLSKVSRRSNIPAPTVMPPSLIGFLRKNVGKDLSQISMPVSSNEPLSLLQRAAEVAEYSALLDHAASASDPVERLVYVTAFALSSLSNGRVRERAIRKPFNPMLGETYELVREDLGFRFIAEKVSHRPVQLAYQADSKDWSLSQSPMPTQKFWGKSAEIITDGKMRLTLHTTGEHFSWSSATCFLRNIIAGEKYVEPVGEMSLANETSGQKTVSVFKAGGMFSGRSEEVSTKAVDSSGRELPLGLTGTWTTSLQLTKNGSSTSTTVWKAGPLVSNAPKHYGLTTFASALNEITPIEANKLPPTDSRLRPDQRALEDGDVDLAEEVKVKQEEGQRARRREMEAAGESWTPRWFTRADNDNSDEVAWRLKPGKDGYWEERSRGSWSGVTPVFEP</sequence>
<proteinExistence type="predicted"/>
<dbReference type="EMBL" id="JAOPJF010000016">
    <property type="protein sequence ID" value="KAK1146665.1"/>
    <property type="molecule type" value="Genomic_DNA"/>
</dbReference>
<dbReference type="Proteomes" id="UP001177260">
    <property type="component" value="Unassembled WGS sequence"/>
</dbReference>
<accession>A0ACC3B8V4</accession>
<organism evidence="1 2">
    <name type="scientific">Aspergillus melleus</name>
    <dbReference type="NCBI Taxonomy" id="138277"/>
    <lineage>
        <taxon>Eukaryota</taxon>
        <taxon>Fungi</taxon>
        <taxon>Dikarya</taxon>
        <taxon>Ascomycota</taxon>
        <taxon>Pezizomycotina</taxon>
        <taxon>Eurotiomycetes</taxon>
        <taxon>Eurotiomycetidae</taxon>
        <taxon>Eurotiales</taxon>
        <taxon>Aspergillaceae</taxon>
        <taxon>Aspergillus</taxon>
        <taxon>Aspergillus subgen. Circumdati</taxon>
    </lineage>
</organism>